<dbReference type="PANTHER" id="PTHR43685">
    <property type="entry name" value="GLYCOSYLTRANSFERASE"/>
    <property type="match status" value="1"/>
</dbReference>
<proteinExistence type="inferred from homology"/>
<accession>A0A6S6NXM2</accession>
<evidence type="ECO:0000313" key="5">
    <source>
        <dbReference type="EMBL" id="BCI52063.1"/>
    </source>
</evidence>
<reference evidence="5 6" key="1">
    <citation type="submission" date="2020-07" db="EMBL/GenBank/DDBJ databases">
        <title>Complete genome sequence of Mycolicibacterium litorale like strain isolated from cardiac implantable electronic device infection.</title>
        <authorList>
            <person name="Fukano H."/>
            <person name="Miyama H."/>
            <person name="Hoshino Y."/>
        </authorList>
    </citation>
    <scope>NUCLEOTIDE SEQUENCE [LARGE SCALE GENOMIC DNA]</scope>
    <source>
        <strain evidence="5 6">NIIDNTM18</strain>
    </source>
</reference>
<dbReference type="PANTHER" id="PTHR43685:SF5">
    <property type="entry name" value="GLYCOSYLTRANSFERASE EPSE-RELATED"/>
    <property type="match status" value="1"/>
</dbReference>
<dbReference type="GO" id="GO:0016757">
    <property type="term" value="F:glycosyltransferase activity"/>
    <property type="evidence" value="ECO:0007669"/>
    <property type="project" value="UniProtKB-KW"/>
</dbReference>
<dbReference type="Proteomes" id="UP000515734">
    <property type="component" value="Chromosome"/>
</dbReference>
<comment type="similarity">
    <text evidence="1">Belongs to the glycosyltransferase 2 family.</text>
</comment>
<dbReference type="InterPro" id="IPR001173">
    <property type="entry name" value="Glyco_trans_2-like"/>
</dbReference>
<dbReference type="EMBL" id="AP023287">
    <property type="protein sequence ID" value="BCI52063.1"/>
    <property type="molecule type" value="Genomic_DNA"/>
</dbReference>
<dbReference type="AlphaFoldDB" id="A0A6S6NXM2"/>
<dbReference type="Gene3D" id="3.90.550.10">
    <property type="entry name" value="Spore Coat Polysaccharide Biosynthesis Protein SpsA, Chain A"/>
    <property type="match status" value="1"/>
</dbReference>
<dbReference type="SUPFAM" id="SSF53448">
    <property type="entry name" value="Nucleotide-diphospho-sugar transferases"/>
    <property type="match status" value="1"/>
</dbReference>
<evidence type="ECO:0000259" key="4">
    <source>
        <dbReference type="Pfam" id="PF00535"/>
    </source>
</evidence>
<evidence type="ECO:0000256" key="1">
    <source>
        <dbReference type="ARBA" id="ARBA00006739"/>
    </source>
</evidence>
<name>A0A6S6NXM2_9MYCO</name>
<evidence type="ECO:0000256" key="2">
    <source>
        <dbReference type="ARBA" id="ARBA00022676"/>
    </source>
</evidence>
<evidence type="ECO:0000313" key="6">
    <source>
        <dbReference type="Proteomes" id="UP000515734"/>
    </source>
</evidence>
<dbReference type="RefSeq" id="WP_185294941.1">
    <property type="nucleotide sequence ID" value="NZ_AP023287.1"/>
</dbReference>
<gene>
    <name evidence="5" type="ORF">NIIDNTM18_13410</name>
</gene>
<protein>
    <submittedName>
        <fullName evidence="5">Glycosyl transferase</fullName>
    </submittedName>
</protein>
<organism evidence="5 6">
    <name type="scientific">Mycolicibacterium litorale</name>
    <dbReference type="NCBI Taxonomy" id="758802"/>
    <lineage>
        <taxon>Bacteria</taxon>
        <taxon>Bacillati</taxon>
        <taxon>Actinomycetota</taxon>
        <taxon>Actinomycetes</taxon>
        <taxon>Mycobacteriales</taxon>
        <taxon>Mycobacteriaceae</taxon>
        <taxon>Mycolicibacterium</taxon>
    </lineage>
</organism>
<feature type="domain" description="Glycosyltransferase 2-like" evidence="4">
    <location>
        <begin position="10"/>
        <end position="171"/>
    </location>
</feature>
<keyword evidence="3 5" id="KW-0808">Transferase</keyword>
<dbReference type="InterPro" id="IPR050834">
    <property type="entry name" value="Glycosyltransf_2"/>
</dbReference>
<dbReference type="InterPro" id="IPR029044">
    <property type="entry name" value="Nucleotide-diphossugar_trans"/>
</dbReference>
<evidence type="ECO:0000256" key="3">
    <source>
        <dbReference type="ARBA" id="ARBA00022679"/>
    </source>
</evidence>
<keyword evidence="2" id="KW-0328">Glycosyltransferase</keyword>
<sequence length="294" mass="32044">MAQRNPPRTSFVIASRDRAGELASVVARLLDTTECPIIVVDNDSRDDSVATVNRLAARAAGRVQLVELDSNRGAVGRNAGVAAATTPYVAFCDDDSWWQPDAPGIAEQVFDAYPSVGLLAARTIVLPRDEEDAFSRMLAESPLGHPPHLPGPAILGFMSCAAIVRKAAFEQAGGFSDILHFRGEEMLLAVDMTTLGWDLCYYPELVAMHQPSQVRATTAAQAARVMRNDVLTTWLRRPAGHCLRATGTLLSATLRDTEHARAAGEAVRRLPAVLRRRRRLPDRVERALQLLEST</sequence>
<dbReference type="Pfam" id="PF00535">
    <property type="entry name" value="Glycos_transf_2"/>
    <property type="match status" value="1"/>
</dbReference>